<evidence type="ECO:0000256" key="4">
    <source>
        <dbReference type="ARBA" id="ARBA00022692"/>
    </source>
</evidence>
<keyword evidence="4 9" id="KW-0812">Transmembrane</keyword>
<accession>A0A8W8L338</accession>
<dbReference type="GO" id="GO:0005886">
    <property type="term" value="C:plasma membrane"/>
    <property type="evidence" value="ECO:0007669"/>
    <property type="project" value="UniProtKB-SubCell"/>
</dbReference>
<dbReference type="GO" id="GO:0005243">
    <property type="term" value="F:gap junction channel activity"/>
    <property type="evidence" value="ECO:0007669"/>
    <property type="project" value="TreeGrafter"/>
</dbReference>
<dbReference type="GO" id="GO:0034220">
    <property type="term" value="P:monoatomic ion transmembrane transport"/>
    <property type="evidence" value="ECO:0007669"/>
    <property type="project" value="UniProtKB-KW"/>
</dbReference>
<evidence type="ECO:0000256" key="5">
    <source>
        <dbReference type="ARBA" id="ARBA00022989"/>
    </source>
</evidence>
<name>A0A8W8L338_MAGGI</name>
<evidence type="ECO:0000256" key="3">
    <source>
        <dbReference type="ARBA" id="ARBA00022475"/>
    </source>
</evidence>
<dbReference type="OMA" id="VPINIFN"/>
<evidence type="ECO:0000313" key="11">
    <source>
        <dbReference type="Proteomes" id="UP000005408"/>
    </source>
</evidence>
<sequence length="511" mass="60697">MTGFFKNALFHFNKVHHIDKSFGFFRRAEPKGSVLGTQNTGTMAIWTHHEDVLGPAGVYKRPFTDDNYVDRMSYYYTNMFLLFYIMFSVSEEWFEFPVKCFCPNTFTDEEAIYATHVCWVEKMYFVPWNSTIPSDYDIRQLEMQIQYYQYVPVACMLMSALFYLPRLIWKQCTNSSGLKLKKLIELARSYQLEDANVLQLNELKYQYGLITTDPYSDERRKDVVRILTEYIDLYCSKAESYRAGLFPKIRERFGTLCYLGIGRHYGNFFPALQLGIRILYFLNALGHLWFLNSFIGNDFAFYGYEVVKRFFNGEENYIGTSRFPIVTLCDLEIRRMFTFYRYTIQCVVPINIFNEKFFLFLWCWLVVLSVCSLFNLFITFVKFVTPFTNISFLKKYLAMNGIYSRGDKSMKIPILRFYNHLKQDGVFILRLLAKTTNTVVVFEVVRELWEKFRQRELDEFDTKVEKNNNKKFPHVNGVVRFQNTVIHNGYGLLAHCSERDLVRRFPRETLV</sequence>
<keyword evidence="3" id="KW-1003">Cell membrane</keyword>
<dbReference type="AlphaFoldDB" id="A0A8W8L338"/>
<protein>
    <recommendedName>
        <fullName evidence="9">Innexin</fullName>
    </recommendedName>
</protein>
<dbReference type="PROSITE" id="PS51013">
    <property type="entry name" value="PANNEXIN"/>
    <property type="match status" value="1"/>
</dbReference>
<dbReference type="Proteomes" id="UP000005408">
    <property type="component" value="Unassembled WGS sequence"/>
</dbReference>
<dbReference type="PRINTS" id="PR01262">
    <property type="entry name" value="INNEXIN"/>
</dbReference>
<organism evidence="10 11">
    <name type="scientific">Magallana gigas</name>
    <name type="common">Pacific oyster</name>
    <name type="synonym">Crassostrea gigas</name>
    <dbReference type="NCBI Taxonomy" id="29159"/>
    <lineage>
        <taxon>Eukaryota</taxon>
        <taxon>Metazoa</taxon>
        <taxon>Spiralia</taxon>
        <taxon>Lophotrochozoa</taxon>
        <taxon>Mollusca</taxon>
        <taxon>Bivalvia</taxon>
        <taxon>Autobranchia</taxon>
        <taxon>Pteriomorphia</taxon>
        <taxon>Ostreida</taxon>
        <taxon>Ostreoidea</taxon>
        <taxon>Ostreidae</taxon>
        <taxon>Magallana</taxon>
    </lineage>
</organism>
<keyword evidence="11" id="KW-1185">Reference proteome</keyword>
<comment type="function">
    <text evidence="9">Structural component of the gap junctions.</text>
</comment>
<keyword evidence="5 9" id="KW-1133">Transmembrane helix</keyword>
<evidence type="ECO:0000256" key="2">
    <source>
        <dbReference type="ARBA" id="ARBA00022448"/>
    </source>
</evidence>
<dbReference type="PANTHER" id="PTHR11893:SF36">
    <property type="entry name" value="INNEXIN-5"/>
    <property type="match status" value="1"/>
</dbReference>
<feature type="transmembrane region" description="Helical" evidence="9">
    <location>
        <begin position="147"/>
        <end position="169"/>
    </location>
</feature>
<dbReference type="EnsemblMetazoa" id="G25685.1">
    <property type="protein sequence ID" value="G25685.1:cds"/>
    <property type="gene ID" value="G25685"/>
</dbReference>
<reference evidence="10" key="1">
    <citation type="submission" date="2022-08" db="UniProtKB">
        <authorList>
            <consortium name="EnsemblMetazoa"/>
        </authorList>
    </citation>
    <scope>IDENTIFICATION</scope>
    <source>
        <strain evidence="10">05x7-T-G4-1.051#20</strain>
    </source>
</reference>
<dbReference type="OrthoDB" id="5867527at2759"/>
<keyword evidence="7 9" id="KW-0472">Membrane</keyword>
<keyword evidence="2 9" id="KW-0813">Transport</keyword>
<gene>
    <name evidence="9" type="primary">inx</name>
</gene>
<comment type="subcellular location">
    <subcellularLocation>
        <location evidence="1 9">Cell membrane</location>
        <topology evidence="1 9">Multi-pass membrane protein</topology>
    </subcellularLocation>
</comment>
<evidence type="ECO:0000256" key="1">
    <source>
        <dbReference type="ARBA" id="ARBA00004651"/>
    </source>
</evidence>
<comment type="caution">
    <text evidence="9">Lacks conserved residue(s) required for the propagation of feature annotation.</text>
</comment>
<feature type="transmembrane region" description="Helical" evidence="9">
    <location>
        <begin position="357"/>
        <end position="385"/>
    </location>
</feature>
<evidence type="ECO:0000256" key="8">
    <source>
        <dbReference type="ARBA" id="ARBA00023303"/>
    </source>
</evidence>
<dbReference type="Pfam" id="PF00876">
    <property type="entry name" value="Innexin"/>
    <property type="match status" value="1"/>
</dbReference>
<keyword evidence="6 9" id="KW-0406">Ion transport</keyword>
<evidence type="ECO:0000313" key="10">
    <source>
        <dbReference type="EnsemblMetazoa" id="G25685.1:cds"/>
    </source>
</evidence>
<evidence type="ECO:0000256" key="7">
    <source>
        <dbReference type="ARBA" id="ARBA00023136"/>
    </source>
</evidence>
<dbReference type="PANTHER" id="PTHR11893">
    <property type="entry name" value="INNEXIN"/>
    <property type="match status" value="1"/>
</dbReference>
<dbReference type="GO" id="GO:0005921">
    <property type="term" value="C:gap junction"/>
    <property type="evidence" value="ECO:0007669"/>
    <property type="project" value="UniProtKB-UniRule"/>
</dbReference>
<evidence type="ECO:0000256" key="6">
    <source>
        <dbReference type="ARBA" id="ARBA00023065"/>
    </source>
</evidence>
<comment type="similarity">
    <text evidence="9">Belongs to the pannexin family.</text>
</comment>
<evidence type="ECO:0000256" key="9">
    <source>
        <dbReference type="RuleBase" id="RU010713"/>
    </source>
</evidence>
<proteinExistence type="inferred from homology"/>
<dbReference type="InterPro" id="IPR000990">
    <property type="entry name" value="Innexin"/>
</dbReference>
<keyword evidence="8 9" id="KW-0407">Ion channel</keyword>